<dbReference type="InterPro" id="IPR003347">
    <property type="entry name" value="JmjC_dom"/>
</dbReference>
<dbReference type="EMBL" id="KV454004">
    <property type="protein sequence ID" value="ODQ45899.1"/>
    <property type="molecule type" value="Genomic_DNA"/>
</dbReference>
<feature type="region of interest" description="Disordered" evidence="1">
    <location>
        <begin position="134"/>
        <end position="226"/>
    </location>
</feature>
<dbReference type="OrthoDB" id="415358at2759"/>
<feature type="domain" description="JmjC" evidence="2">
    <location>
        <begin position="231"/>
        <end position="480"/>
    </location>
</feature>
<sequence length="494" mass="56722">MMQDKKRPKKNEYRNYKLPRSSNNFIDMIQLKDPKVTKEWFFETYIRPRKPVLIKTLNTDKVRIDIDNFRPGRILETLQGEQNEEESEQLHYLQVEELNQGGFGTGQKRLKLKLDQFLDRINKGESLYLTTQYSENHADPLSETASPITDGPGDEAEGPDDEEEDEDEDEDEEGEDIGGAFPALNGNLSDDDEIVDLHDDFDDVFDDVSDDDDHPDDDIGEPVDPIYQPPLSNLLNGKLEKLPPHPFELTESLVPQQINMWFGRTPEESTLLDIIESEQGSNIASINRGLPTPNSTSTGLHHDHADNIYVLAQGKKRFTLYSPDYAPDLYTVGDVRYIYDTGVIDYFRNEKAKNWSSIRADGGCIESYSNTVQSTETEEKVDPPSFSRIPPALLHLDQVDEETRKKLEKYTKDNFPLFYPVRNSSVKVTLEEGDLLYLPAGWFHEVTSFGDEDKNNVHVAVNYWFVPPDGSTSEQPYSDKVWEENFEMWKKKFL</sequence>
<feature type="compositionally biased region" description="Acidic residues" evidence="1">
    <location>
        <begin position="189"/>
        <end position="221"/>
    </location>
</feature>
<proteinExistence type="predicted"/>
<dbReference type="InterPro" id="IPR041667">
    <property type="entry name" value="Cupin_8"/>
</dbReference>
<dbReference type="AlphaFoldDB" id="A0A1E3NIE2"/>
<protein>
    <recommendedName>
        <fullName evidence="2">JmjC domain-containing protein</fullName>
    </recommendedName>
</protein>
<evidence type="ECO:0000313" key="3">
    <source>
        <dbReference type="EMBL" id="ODQ45899.1"/>
    </source>
</evidence>
<dbReference type="GeneID" id="30178174"/>
<evidence type="ECO:0000259" key="2">
    <source>
        <dbReference type="PROSITE" id="PS51184"/>
    </source>
</evidence>
<reference evidence="3 4" key="1">
    <citation type="journal article" date="2016" name="Proc. Natl. Acad. Sci. U.S.A.">
        <title>Comparative genomics of biotechnologically important yeasts.</title>
        <authorList>
            <person name="Riley R."/>
            <person name="Haridas S."/>
            <person name="Wolfe K.H."/>
            <person name="Lopes M.R."/>
            <person name="Hittinger C.T."/>
            <person name="Goeker M."/>
            <person name="Salamov A.A."/>
            <person name="Wisecaver J.H."/>
            <person name="Long T.M."/>
            <person name="Calvey C.H."/>
            <person name="Aerts A.L."/>
            <person name="Barry K.W."/>
            <person name="Choi C."/>
            <person name="Clum A."/>
            <person name="Coughlan A.Y."/>
            <person name="Deshpande S."/>
            <person name="Douglass A.P."/>
            <person name="Hanson S.J."/>
            <person name="Klenk H.-P."/>
            <person name="LaButti K.M."/>
            <person name="Lapidus A."/>
            <person name="Lindquist E.A."/>
            <person name="Lipzen A.M."/>
            <person name="Meier-Kolthoff J.P."/>
            <person name="Ohm R.A."/>
            <person name="Otillar R.P."/>
            <person name="Pangilinan J.L."/>
            <person name="Peng Y."/>
            <person name="Rokas A."/>
            <person name="Rosa C.A."/>
            <person name="Scheuner C."/>
            <person name="Sibirny A.A."/>
            <person name="Slot J.C."/>
            <person name="Stielow J.B."/>
            <person name="Sun H."/>
            <person name="Kurtzman C.P."/>
            <person name="Blackwell M."/>
            <person name="Grigoriev I.V."/>
            <person name="Jeffries T.W."/>
        </authorList>
    </citation>
    <scope>NUCLEOTIDE SEQUENCE [LARGE SCALE GENOMIC DNA]</scope>
    <source>
        <strain evidence="3 4">NRRL Y-2026</strain>
    </source>
</reference>
<dbReference type="PROSITE" id="PS51184">
    <property type="entry name" value="JMJC"/>
    <property type="match status" value="1"/>
</dbReference>
<dbReference type="Pfam" id="PF13621">
    <property type="entry name" value="Cupin_8"/>
    <property type="match status" value="1"/>
</dbReference>
<name>A0A1E3NIE2_9ASCO</name>
<dbReference type="SUPFAM" id="SSF51197">
    <property type="entry name" value="Clavaminate synthase-like"/>
    <property type="match status" value="1"/>
</dbReference>
<gene>
    <name evidence="3" type="ORF">PICMEDRAFT_17154</name>
</gene>
<evidence type="ECO:0000256" key="1">
    <source>
        <dbReference type="SAM" id="MobiDB-lite"/>
    </source>
</evidence>
<dbReference type="Gene3D" id="2.60.120.650">
    <property type="entry name" value="Cupin"/>
    <property type="match status" value="1"/>
</dbReference>
<evidence type="ECO:0000313" key="4">
    <source>
        <dbReference type="Proteomes" id="UP000094455"/>
    </source>
</evidence>
<organism evidence="3 4">
    <name type="scientific">Pichia membranifaciens NRRL Y-2026</name>
    <dbReference type="NCBI Taxonomy" id="763406"/>
    <lineage>
        <taxon>Eukaryota</taxon>
        <taxon>Fungi</taxon>
        <taxon>Dikarya</taxon>
        <taxon>Ascomycota</taxon>
        <taxon>Saccharomycotina</taxon>
        <taxon>Pichiomycetes</taxon>
        <taxon>Pichiales</taxon>
        <taxon>Pichiaceae</taxon>
        <taxon>Pichia</taxon>
    </lineage>
</organism>
<dbReference type="Proteomes" id="UP000094455">
    <property type="component" value="Unassembled WGS sequence"/>
</dbReference>
<feature type="compositionally biased region" description="Acidic residues" evidence="1">
    <location>
        <begin position="152"/>
        <end position="176"/>
    </location>
</feature>
<dbReference type="PANTHER" id="PTHR12461">
    <property type="entry name" value="HYPOXIA-INDUCIBLE FACTOR 1 ALPHA INHIBITOR-RELATED"/>
    <property type="match status" value="1"/>
</dbReference>
<accession>A0A1E3NIE2</accession>
<dbReference type="RefSeq" id="XP_019017012.1">
    <property type="nucleotide sequence ID" value="XM_019161487.1"/>
</dbReference>
<dbReference type="PANTHER" id="PTHR12461:SF100">
    <property type="entry name" value="JMJC DOMAIN-CONTAINING PROTEIN 4"/>
    <property type="match status" value="1"/>
</dbReference>
<dbReference type="STRING" id="763406.A0A1E3NIE2"/>
<keyword evidence="4" id="KW-1185">Reference proteome</keyword>